<gene>
    <name evidence="3" type="ORF">Aco04nite_08660</name>
</gene>
<dbReference type="Pfam" id="PF00582">
    <property type="entry name" value="Usp"/>
    <property type="match status" value="1"/>
</dbReference>
<evidence type="ECO:0000256" key="1">
    <source>
        <dbReference type="ARBA" id="ARBA00008791"/>
    </source>
</evidence>
<dbReference type="RefSeq" id="WP_212995855.1">
    <property type="nucleotide sequence ID" value="NZ_BAAATW010000002.1"/>
</dbReference>
<protein>
    <submittedName>
        <fullName evidence="3">Universal stress protein A</fullName>
    </submittedName>
</protein>
<comment type="caution">
    <text evidence="3">The sequence shown here is derived from an EMBL/GenBank/DDBJ whole genome shotgun (WGS) entry which is preliminary data.</text>
</comment>
<dbReference type="SUPFAM" id="SSF52402">
    <property type="entry name" value="Adenine nucleotide alpha hydrolases-like"/>
    <property type="match status" value="1"/>
</dbReference>
<dbReference type="EMBL" id="BOQP01000004">
    <property type="protein sequence ID" value="GIM67967.1"/>
    <property type="molecule type" value="Genomic_DNA"/>
</dbReference>
<dbReference type="InterPro" id="IPR006016">
    <property type="entry name" value="UspA"/>
</dbReference>
<dbReference type="Proteomes" id="UP000680865">
    <property type="component" value="Unassembled WGS sequence"/>
</dbReference>
<proteinExistence type="inferred from homology"/>
<name>A0A919SA33_9ACTN</name>
<dbReference type="PANTHER" id="PTHR46268">
    <property type="entry name" value="STRESS RESPONSE PROTEIN NHAX"/>
    <property type="match status" value="1"/>
</dbReference>
<organism evidence="3 4">
    <name type="scientific">Winogradskya consettensis</name>
    <dbReference type="NCBI Taxonomy" id="113560"/>
    <lineage>
        <taxon>Bacteria</taxon>
        <taxon>Bacillati</taxon>
        <taxon>Actinomycetota</taxon>
        <taxon>Actinomycetes</taxon>
        <taxon>Micromonosporales</taxon>
        <taxon>Micromonosporaceae</taxon>
        <taxon>Winogradskya</taxon>
    </lineage>
</organism>
<dbReference type="InterPro" id="IPR014729">
    <property type="entry name" value="Rossmann-like_a/b/a_fold"/>
</dbReference>
<dbReference type="PANTHER" id="PTHR46268:SF6">
    <property type="entry name" value="UNIVERSAL STRESS PROTEIN UP12"/>
    <property type="match status" value="1"/>
</dbReference>
<comment type="similarity">
    <text evidence="1">Belongs to the universal stress protein A family.</text>
</comment>
<dbReference type="PRINTS" id="PR01438">
    <property type="entry name" value="UNVRSLSTRESS"/>
</dbReference>
<dbReference type="CDD" id="cd00293">
    <property type="entry name" value="USP-like"/>
    <property type="match status" value="1"/>
</dbReference>
<reference evidence="3" key="1">
    <citation type="submission" date="2021-03" db="EMBL/GenBank/DDBJ databases">
        <title>Whole genome shotgun sequence of Actinoplanes consettensis NBRC 14913.</title>
        <authorList>
            <person name="Komaki H."/>
            <person name="Tamura T."/>
        </authorList>
    </citation>
    <scope>NUCLEOTIDE SEQUENCE</scope>
    <source>
        <strain evidence="3">NBRC 14913</strain>
    </source>
</reference>
<evidence type="ECO:0000259" key="2">
    <source>
        <dbReference type="Pfam" id="PF00582"/>
    </source>
</evidence>
<evidence type="ECO:0000313" key="4">
    <source>
        <dbReference type="Proteomes" id="UP000680865"/>
    </source>
</evidence>
<dbReference type="Gene3D" id="3.40.50.620">
    <property type="entry name" value="HUPs"/>
    <property type="match status" value="1"/>
</dbReference>
<feature type="domain" description="UspA" evidence="2">
    <location>
        <begin position="24"/>
        <end position="159"/>
    </location>
</feature>
<sequence>MGEPYPAEEYQPRAAILAGRPAAIVVGVDGSDASLRAAAYAVGLARRQQAPLVLVYVRSQPSGLLSAVDGGGAGIVAVIDVEDRIEAELLDAFRQALDGIDAQLIIRSGQPSAVLSEVAHEVQAGAVIVGRSESLAHRLTGSVPRRLVRCGRWPVTVVP</sequence>
<keyword evidence="4" id="KW-1185">Reference proteome</keyword>
<dbReference type="InterPro" id="IPR006015">
    <property type="entry name" value="Universal_stress_UspA"/>
</dbReference>
<evidence type="ECO:0000313" key="3">
    <source>
        <dbReference type="EMBL" id="GIM67967.1"/>
    </source>
</evidence>
<accession>A0A919SA33</accession>
<dbReference type="AlphaFoldDB" id="A0A919SA33"/>